<protein>
    <recommendedName>
        <fullName evidence="4">YtkA-like protein</fullName>
    </recommendedName>
</protein>
<dbReference type="RefSeq" id="WP_010437383.1">
    <property type="nucleotide sequence ID" value="NZ_AEYW01000001.1"/>
</dbReference>
<proteinExistence type="predicted"/>
<sequence length="125" mass="14009">MIRCAVWFLIWSSAAFACDVTGQRVNSEVQNAPEVYLSVDEIPLAQPFSLLVSVCSETAVGQMRVDAIMPAHQHGMNYTPKVTALDGRTFRVDDMLFHMPGLWELQVDVDINDQSIFYTSKIALK</sequence>
<evidence type="ECO:0000313" key="3">
    <source>
        <dbReference type="Proteomes" id="UP000271700"/>
    </source>
</evidence>
<keyword evidence="1" id="KW-0732">Signal</keyword>
<dbReference type="STRING" id="981384.GCA_000192475_04226"/>
<dbReference type="Proteomes" id="UP000271700">
    <property type="component" value="Unassembled WGS sequence"/>
</dbReference>
<evidence type="ECO:0000313" key="2">
    <source>
        <dbReference type="EMBL" id="RLK07954.1"/>
    </source>
</evidence>
<name>A0A497ZQA6_9RHOB</name>
<gene>
    <name evidence="2" type="ORF">CLV75_1618</name>
</gene>
<dbReference type="AlphaFoldDB" id="A0A497ZQA6"/>
<reference evidence="2 3" key="1">
    <citation type="submission" date="2018-10" db="EMBL/GenBank/DDBJ databases">
        <title>Genomic Encyclopedia of Archaeal and Bacterial Type Strains, Phase II (KMG-II): from individual species to whole genera.</title>
        <authorList>
            <person name="Goeker M."/>
        </authorList>
    </citation>
    <scope>NUCLEOTIDE SEQUENCE [LARGE SCALE GENOMIC DNA]</scope>
    <source>
        <strain evidence="2 3">DSM 29317</strain>
    </source>
</reference>
<dbReference type="OrthoDB" id="330101at2"/>
<accession>A0A497ZQA6</accession>
<feature type="signal peptide" evidence="1">
    <location>
        <begin position="1"/>
        <end position="17"/>
    </location>
</feature>
<comment type="caution">
    <text evidence="2">The sequence shown here is derived from an EMBL/GenBank/DDBJ whole genome shotgun (WGS) entry which is preliminary data.</text>
</comment>
<organism evidence="2 3">
    <name type="scientific">Ruegeria conchae</name>
    <dbReference type="NCBI Taxonomy" id="981384"/>
    <lineage>
        <taxon>Bacteria</taxon>
        <taxon>Pseudomonadati</taxon>
        <taxon>Pseudomonadota</taxon>
        <taxon>Alphaproteobacteria</taxon>
        <taxon>Rhodobacterales</taxon>
        <taxon>Roseobacteraceae</taxon>
        <taxon>Ruegeria</taxon>
    </lineage>
</organism>
<dbReference type="PROSITE" id="PS51257">
    <property type="entry name" value="PROKAR_LIPOPROTEIN"/>
    <property type="match status" value="1"/>
</dbReference>
<dbReference type="EMBL" id="RCCT01000002">
    <property type="protein sequence ID" value="RLK07954.1"/>
    <property type="molecule type" value="Genomic_DNA"/>
</dbReference>
<evidence type="ECO:0000256" key="1">
    <source>
        <dbReference type="SAM" id="SignalP"/>
    </source>
</evidence>
<keyword evidence="3" id="KW-1185">Reference proteome</keyword>
<evidence type="ECO:0008006" key="4">
    <source>
        <dbReference type="Google" id="ProtNLM"/>
    </source>
</evidence>
<feature type="chain" id="PRO_5019807079" description="YtkA-like protein" evidence="1">
    <location>
        <begin position="18"/>
        <end position="125"/>
    </location>
</feature>